<sequence>MSGTWVLDSEALGLYLRDNREMAANLAVAIKRDIRVIISPVTLVEADPNGVHRARMSWVVSRLTIEPVTKEIAAHAVELLRDAGGLAGHKYAIDSIVAATALRAHGPVSILTSDPEDMRMLCRDRVNIIKV</sequence>
<proteinExistence type="predicted"/>
<dbReference type="RefSeq" id="WP_344157600.1">
    <property type="nucleotide sequence ID" value="NZ_BAAABV010000015.1"/>
</dbReference>
<keyword evidence="1" id="KW-0540">Nuclease</keyword>
<keyword evidence="2" id="KW-0479">Metal-binding</keyword>
<gene>
    <name evidence="6" type="ORF">GCM10010302_26410</name>
</gene>
<evidence type="ECO:0000313" key="7">
    <source>
        <dbReference type="Proteomes" id="UP001501867"/>
    </source>
</evidence>
<evidence type="ECO:0000256" key="2">
    <source>
        <dbReference type="ARBA" id="ARBA00022723"/>
    </source>
</evidence>
<evidence type="ECO:0000313" key="6">
    <source>
        <dbReference type="EMBL" id="GAA0286807.1"/>
    </source>
</evidence>
<name>A0ABP3F1N6_9ACTN</name>
<evidence type="ECO:0000259" key="5">
    <source>
        <dbReference type="Pfam" id="PF01850"/>
    </source>
</evidence>
<reference evidence="7" key="1">
    <citation type="journal article" date="2019" name="Int. J. Syst. Evol. Microbiol.">
        <title>The Global Catalogue of Microorganisms (GCM) 10K type strain sequencing project: providing services to taxonomists for standard genome sequencing and annotation.</title>
        <authorList>
            <consortium name="The Broad Institute Genomics Platform"/>
            <consortium name="The Broad Institute Genome Sequencing Center for Infectious Disease"/>
            <person name="Wu L."/>
            <person name="Ma J."/>
        </authorList>
    </citation>
    <scope>NUCLEOTIDE SEQUENCE [LARGE SCALE GENOMIC DNA]</scope>
    <source>
        <strain evidence="7">JCM 4505</strain>
    </source>
</reference>
<evidence type="ECO:0000256" key="4">
    <source>
        <dbReference type="ARBA" id="ARBA00022842"/>
    </source>
</evidence>
<dbReference type="Pfam" id="PF01850">
    <property type="entry name" value="PIN"/>
    <property type="match status" value="1"/>
</dbReference>
<keyword evidence="7" id="KW-1185">Reference proteome</keyword>
<dbReference type="SUPFAM" id="SSF88723">
    <property type="entry name" value="PIN domain-like"/>
    <property type="match status" value="1"/>
</dbReference>
<dbReference type="InterPro" id="IPR002716">
    <property type="entry name" value="PIN_dom"/>
</dbReference>
<evidence type="ECO:0000256" key="3">
    <source>
        <dbReference type="ARBA" id="ARBA00022801"/>
    </source>
</evidence>
<evidence type="ECO:0000256" key="1">
    <source>
        <dbReference type="ARBA" id="ARBA00022722"/>
    </source>
</evidence>
<keyword evidence="3" id="KW-0378">Hydrolase</keyword>
<comment type="caution">
    <text evidence="6">The sequence shown here is derived from an EMBL/GenBank/DDBJ whole genome shotgun (WGS) entry which is preliminary data.</text>
</comment>
<dbReference type="EMBL" id="BAAABV010000015">
    <property type="protein sequence ID" value="GAA0286807.1"/>
    <property type="molecule type" value="Genomic_DNA"/>
</dbReference>
<dbReference type="InterPro" id="IPR029060">
    <property type="entry name" value="PIN-like_dom_sf"/>
</dbReference>
<feature type="domain" description="PIN" evidence="5">
    <location>
        <begin position="6"/>
        <end position="114"/>
    </location>
</feature>
<dbReference type="Gene3D" id="3.40.50.1010">
    <property type="entry name" value="5'-nuclease"/>
    <property type="match status" value="1"/>
</dbReference>
<dbReference type="Proteomes" id="UP001501867">
    <property type="component" value="Unassembled WGS sequence"/>
</dbReference>
<accession>A0ABP3F1N6</accession>
<protein>
    <recommendedName>
        <fullName evidence="5">PIN domain-containing protein</fullName>
    </recommendedName>
</protein>
<keyword evidence="4" id="KW-0460">Magnesium</keyword>
<organism evidence="6 7">
    <name type="scientific">Streptomyces polychromogenes</name>
    <dbReference type="NCBI Taxonomy" id="67342"/>
    <lineage>
        <taxon>Bacteria</taxon>
        <taxon>Bacillati</taxon>
        <taxon>Actinomycetota</taxon>
        <taxon>Actinomycetes</taxon>
        <taxon>Kitasatosporales</taxon>
        <taxon>Streptomycetaceae</taxon>
        <taxon>Streptomyces</taxon>
    </lineage>
</organism>